<keyword evidence="5" id="KW-1185">Reference proteome</keyword>
<evidence type="ECO:0000259" key="3">
    <source>
        <dbReference type="Pfam" id="PF10708"/>
    </source>
</evidence>
<dbReference type="Pfam" id="PF10708">
    <property type="entry name" value="DUF2510"/>
    <property type="match status" value="1"/>
</dbReference>
<feature type="compositionally biased region" description="Pro residues" evidence="1">
    <location>
        <begin position="1"/>
        <end position="11"/>
    </location>
</feature>
<feature type="compositionally biased region" description="Basic and acidic residues" evidence="1">
    <location>
        <begin position="132"/>
        <end position="144"/>
    </location>
</feature>
<feature type="compositionally biased region" description="Polar residues" evidence="1">
    <location>
        <begin position="100"/>
        <end position="115"/>
    </location>
</feature>
<proteinExistence type="predicted"/>
<comment type="caution">
    <text evidence="4">The sequence shown here is derived from an EMBL/GenBank/DDBJ whole genome shotgun (WGS) entry which is preliminary data.</text>
</comment>
<organism evidence="4 5">
    <name type="scientific">Gordonia jacobaea</name>
    <dbReference type="NCBI Taxonomy" id="122202"/>
    <lineage>
        <taxon>Bacteria</taxon>
        <taxon>Bacillati</taxon>
        <taxon>Actinomycetota</taxon>
        <taxon>Actinomycetes</taxon>
        <taxon>Mycobacteriales</taxon>
        <taxon>Gordoniaceae</taxon>
        <taxon>Gordonia</taxon>
    </lineage>
</organism>
<evidence type="ECO:0000313" key="4">
    <source>
        <dbReference type="EMBL" id="KNA92856.1"/>
    </source>
</evidence>
<dbReference type="EMBL" id="LDTZ01000014">
    <property type="protein sequence ID" value="KNA92856.1"/>
    <property type="molecule type" value="Genomic_DNA"/>
</dbReference>
<feature type="domain" description="DUF2510" evidence="3">
    <location>
        <begin position="10"/>
        <end position="41"/>
    </location>
</feature>
<feature type="region of interest" description="Disordered" evidence="1">
    <location>
        <begin position="96"/>
        <end position="145"/>
    </location>
</feature>
<keyword evidence="2" id="KW-1133">Transmembrane helix</keyword>
<feature type="transmembrane region" description="Helical" evidence="2">
    <location>
        <begin position="70"/>
        <end position="94"/>
    </location>
</feature>
<name>A0ABR5IGX1_9ACTN</name>
<feature type="compositionally biased region" description="Basic and acidic residues" evidence="1">
    <location>
        <begin position="15"/>
        <end position="32"/>
    </location>
</feature>
<dbReference type="InterPro" id="IPR018929">
    <property type="entry name" value="DUF2510"/>
</dbReference>
<protein>
    <recommendedName>
        <fullName evidence="3">DUF2510 domain-containing protein</fullName>
    </recommendedName>
</protein>
<dbReference type="Proteomes" id="UP000037247">
    <property type="component" value="Unassembled WGS sequence"/>
</dbReference>
<reference evidence="4 5" key="1">
    <citation type="submission" date="2015-05" db="EMBL/GenBank/DDBJ databases">
        <title>Draft genome sequence of the bacterium Gordonia jacobaea a new member of the Gordonia genus.</title>
        <authorList>
            <person name="Jimenez-Galisteo G."/>
            <person name="Dominguez A."/>
            <person name="Munoz E."/>
            <person name="Vinas M."/>
        </authorList>
    </citation>
    <scope>NUCLEOTIDE SEQUENCE [LARGE SCALE GENOMIC DNA]</scope>
    <source>
        <strain evidence="5">mv1</strain>
    </source>
</reference>
<evidence type="ECO:0000313" key="5">
    <source>
        <dbReference type="Proteomes" id="UP000037247"/>
    </source>
</evidence>
<keyword evidence="2" id="KW-0472">Membrane</keyword>
<gene>
    <name evidence="4" type="ORF">ABW18_04450</name>
</gene>
<evidence type="ECO:0000256" key="2">
    <source>
        <dbReference type="SAM" id="Phobius"/>
    </source>
</evidence>
<dbReference type="RefSeq" id="WP_064866269.1">
    <property type="nucleotide sequence ID" value="NZ_JAQDQF010000002.1"/>
</dbReference>
<evidence type="ECO:0000256" key="1">
    <source>
        <dbReference type="SAM" id="MobiDB-lite"/>
    </source>
</evidence>
<feature type="region of interest" description="Disordered" evidence="1">
    <location>
        <begin position="1"/>
        <end position="61"/>
    </location>
</feature>
<accession>A0ABR5IGX1</accession>
<sequence length="261" mass="27801">MTTPTPPPDWYPDPESPRSGRYRWWDGHKWTTDTHTPSEPPGTAEAPGIDPTSSVAPPPVATKEKNSRKIWYLIGALCAVALVVVVAVAVSVAASDKGANKTNRASSGAAQSTTVDPAEQSREAAAAQSAQREMEQQRAADLDKSTYQATDSRGWQLVAKNPDSHVGEKYVIYGHVTQADAAMGSSTIRADTDGAQVDYYEMNINTIAKAGAATFVDIVEDDLVTMWIVVKGSKTYDTTVGGSVTAPEVEVNIIETTGSSK</sequence>
<keyword evidence="2" id="KW-0812">Transmembrane</keyword>